<dbReference type="Pfam" id="PF03176">
    <property type="entry name" value="MMPL"/>
    <property type="match status" value="2"/>
</dbReference>
<comment type="similarity">
    <text evidence="2">Belongs to the resistance-nodulation-cell division (RND) (TC 2.A.6) family. MmpL subfamily.</text>
</comment>
<feature type="transmembrane region" description="Helical" evidence="7">
    <location>
        <begin position="578"/>
        <end position="599"/>
    </location>
</feature>
<keyword evidence="6 7" id="KW-0472">Membrane</keyword>
<feature type="transmembrane region" description="Helical" evidence="7">
    <location>
        <begin position="679"/>
        <end position="702"/>
    </location>
</feature>
<feature type="transmembrane region" description="Helical" evidence="7">
    <location>
        <begin position="16"/>
        <end position="39"/>
    </location>
</feature>
<evidence type="ECO:0000256" key="4">
    <source>
        <dbReference type="ARBA" id="ARBA00022692"/>
    </source>
</evidence>
<sequence>MTTTQNEPAAPSRRRYFSFSAIVIVVWLCLFGVGGMSFASLSDVVTSDRTSFLPESAESTHVASVQADFLGSDSIPAIVVIENSNGLSPTDKQAVTSFQEKLPEILGQDVQTSPPIPSEDGKAIELIIPIPSSMDAGEAVESLREGITQATDSSPGLRSWVSGPAGFTADLLEAFSGIDGLLLVVAIAVVAVILLIVYRTPILPIITLLTSLTALCFSVLLTVLLARSGIITVNGQVQGILFILVIGTATDYSLLLIARFKEKIAHAPKERAFTAALAALKEVAPTILVSAGTVAAGIFCLTFSDLRSNAALGPVGAIGVLCAALTSLTFLTAFLVLLGRHAFWPSKKYAAHASAASADPTDASAHGVWARIASTVRQRPRAWAGGLTVLLALGCAGIPALDAQGVPTSELVVGYSEAREGNEILHEHFPQDSASPAYILTQESDMAEVASLVRDTEGIADVSVTSADSPSGFLPLGPDGAPIPMGPKAAEPTRIDGQVMLQASLADSAESPAAENTVRTLRERLASLEATTYVGGETATTIDTNDTAIHDRNLIIPIVLAVILVLLALLLRAIVAPILLLIATVLSFGFALGVSSWVLSAMGMGQADPSVPLYGFIFLVALGIDYSIFLASRIRQEALEHGHESGTLRALTLTGGVITSAGVVLAATFAALAVVPIQFLVQLAVIVGFGVLVDTLLVRSFLVPATSLLSGRRFWWPWTKVES</sequence>
<evidence type="ECO:0000256" key="1">
    <source>
        <dbReference type="ARBA" id="ARBA00004651"/>
    </source>
</evidence>
<evidence type="ECO:0000256" key="3">
    <source>
        <dbReference type="ARBA" id="ARBA00022475"/>
    </source>
</evidence>
<dbReference type="EMBL" id="JAKGSI010000007">
    <property type="protein sequence ID" value="MCF4007741.1"/>
    <property type="molecule type" value="Genomic_DNA"/>
</dbReference>
<dbReference type="InterPro" id="IPR000731">
    <property type="entry name" value="SSD"/>
</dbReference>
<dbReference type="Gene3D" id="1.20.1640.10">
    <property type="entry name" value="Multidrug efflux transporter AcrB transmembrane domain"/>
    <property type="match status" value="2"/>
</dbReference>
<keyword evidence="10" id="KW-1185">Reference proteome</keyword>
<name>A0A9X1QS35_9CORY</name>
<comment type="caution">
    <text evidence="9">The sequence shown here is derived from an EMBL/GenBank/DDBJ whole genome shotgun (WGS) entry which is preliminary data.</text>
</comment>
<reference evidence="9" key="1">
    <citation type="submission" date="2022-01" db="EMBL/GenBank/DDBJ databases">
        <title>Corynebacterium sp. nov isolated from isolated from the feces of the greater white-fronted geese (Anser albifrons) at Poyang Lake, PR China.</title>
        <authorList>
            <person name="Liu Q."/>
        </authorList>
    </citation>
    <scope>NUCLEOTIDE SEQUENCE</scope>
    <source>
        <strain evidence="9">JCM 32435</strain>
    </source>
</reference>
<keyword evidence="5 7" id="KW-1133">Transmembrane helix</keyword>
<feature type="domain" description="SSD" evidence="8">
    <location>
        <begin position="571"/>
        <end position="708"/>
    </location>
</feature>
<evidence type="ECO:0000256" key="2">
    <source>
        <dbReference type="ARBA" id="ARBA00010157"/>
    </source>
</evidence>
<evidence type="ECO:0000256" key="7">
    <source>
        <dbReference type="SAM" id="Phobius"/>
    </source>
</evidence>
<feature type="transmembrane region" description="Helical" evidence="7">
    <location>
        <begin position="237"/>
        <end position="258"/>
    </location>
</feature>
<feature type="transmembrane region" description="Helical" evidence="7">
    <location>
        <begin position="180"/>
        <end position="198"/>
    </location>
</feature>
<dbReference type="InterPro" id="IPR050545">
    <property type="entry name" value="Mycobact_MmpL"/>
</dbReference>
<feature type="transmembrane region" description="Helical" evidence="7">
    <location>
        <begin position="382"/>
        <end position="401"/>
    </location>
</feature>
<dbReference type="GO" id="GO:0005886">
    <property type="term" value="C:plasma membrane"/>
    <property type="evidence" value="ECO:0007669"/>
    <property type="project" value="UniProtKB-SubCell"/>
</dbReference>
<evidence type="ECO:0000313" key="9">
    <source>
        <dbReference type="EMBL" id="MCF4007741.1"/>
    </source>
</evidence>
<feature type="transmembrane region" description="Helical" evidence="7">
    <location>
        <begin position="205"/>
        <end position="225"/>
    </location>
</feature>
<evidence type="ECO:0000313" key="10">
    <source>
        <dbReference type="Proteomes" id="UP001139336"/>
    </source>
</evidence>
<dbReference type="PROSITE" id="PS50156">
    <property type="entry name" value="SSD"/>
    <property type="match status" value="1"/>
</dbReference>
<comment type="subcellular location">
    <subcellularLocation>
        <location evidence="1">Cell membrane</location>
        <topology evidence="1">Multi-pass membrane protein</topology>
    </subcellularLocation>
</comment>
<protein>
    <submittedName>
        <fullName evidence="9">MMPL family transporter</fullName>
    </submittedName>
</protein>
<dbReference type="SUPFAM" id="SSF82866">
    <property type="entry name" value="Multidrug efflux transporter AcrB transmembrane domain"/>
    <property type="match status" value="2"/>
</dbReference>
<dbReference type="AlphaFoldDB" id="A0A9X1QS35"/>
<feature type="transmembrane region" description="Helical" evidence="7">
    <location>
        <begin position="279"/>
        <end position="304"/>
    </location>
</feature>
<feature type="transmembrane region" description="Helical" evidence="7">
    <location>
        <begin position="554"/>
        <end position="571"/>
    </location>
</feature>
<dbReference type="PANTHER" id="PTHR33406:SF6">
    <property type="entry name" value="MEMBRANE PROTEIN YDGH-RELATED"/>
    <property type="match status" value="1"/>
</dbReference>
<organism evidence="9 10">
    <name type="scientific">Corynebacterium uropygiale</name>
    <dbReference type="NCBI Taxonomy" id="1775911"/>
    <lineage>
        <taxon>Bacteria</taxon>
        <taxon>Bacillati</taxon>
        <taxon>Actinomycetota</taxon>
        <taxon>Actinomycetes</taxon>
        <taxon>Mycobacteriales</taxon>
        <taxon>Corynebacteriaceae</taxon>
        <taxon>Corynebacterium</taxon>
    </lineage>
</organism>
<feature type="transmembrane region" description="Helical" evidence="7">
    <location>
        <begin position="611"/>
        <end position="629"/>
    </location>
</feature>
<keyword evidence="4 7" id="KW-0812">Transmembrane</keyword>
<dbReference type="InterPro" id="IPR004869">
    <property type="entry name" value="MMPL_dom"/>
</dbReference>
<evidence type="ECO:0000256" key="6">
    <source>
        <dbReference type="ARBA" id="ARBA00023136"/>
    </source>
</evidence>
<evidence type="ECO:0000256" key="5">
    <source>
        <dbReference type="ARBA" id="ARBA00022989"/>
    </source>
</evidence>
<feature type="transmembrane region" description="Helical" evidence="7">
    <location>
        <begin position="650"/>
        <end position="673"/>
    </location>
</feature>
<feature type="transmembrane region" description="Helical" evidence="7">
    <location>
        <begin position="316"/>
        <end position="338"/>
    </location>
</feature>
<proteinExistence type="inferred from homology"/>
<keyword evidence="3" id="KW-1003">Cell membrane</keyword>
<gene>
    <name evidence="9" type="ORF">L1O03_11255</name>
</gene>
<dbReference type="Proteomes" id="UP001139336">
    <property type="component" value="Unassembled WGS sequence"/>
</dbReference>
<dbReference type="RefSeq" id="WP_236120067.1">
    <property type="nucleotide sequence ID" value="NZ_JAKGSI010000007.1"/>
</dbReference>
<accession>A0A9X1QS35</accession>
<evidence type="ECO:0000259" key="8">
    <source>
        <dbReference type="PROSITE" id="PS50156"/>
    </source>
</evidence>
<dbReference type="PANTHER" id="PTHR33406">
    <property type="entry name" value="MEMBRANE PROTEIN MJ1562-RELATED"/>
    <property type="match status" value="1"/>
</dbReference>